<feature type="transmembrane region" description="Helical" evidence="6">
    <location>
        <begin position="23"/>
        <end position="41"/>
    </location>
</feature>
<dbReference type="GO" id="GO:0005886">
    <property type="term" value="C:plasma membrane"/>
    <property type="evidence" value="ECO:0007669"/>
    <property type="project" value="UniProtKB-SubCell"/>
</dbReference>
<evidence type="ECO:0000256" key="1">
    <source>
        <dbReference type="ARBA" id="ARBA00004651"/>
    </source>
</evidence>
<dbReference type="InterPro" id="IPR000620">
    <property type="entry name" value="EamA_dom"/>
</dbReference>
<dbReference type="EMBL" id="JACHKT010000017">
    <property type="protein sequence ID" value="MBB6003910.1"/>
    <property type="molecule type" value="Genomic_DNA"/>
</dbReference>
<feature type="transmembrane region" description="Helical" evidence="6">
    <location>
        <begin position="225"/>
        <end position="247"/>
    </location>
</feature>
<feature type="transmembrane region" description="Helical" evidence="6">
    <location>
        <begin position="280"/>
        <end position="297"/>
    </location>
</feature>
<evidence type="ECO:0000256" key="3">
    <source>
        <dbReference type="ARBA" id="ARBA00022692"/>
    </source>
</evidence>
<evidence type="ECO:0000256" key="6">
    <source>
        <dbReference type="SAM" id="Phobius"/>
    </source>
</evidence>
<dbReference type="PANTHER" id="PTHR42920:SF24">
    <property type="entry name" value="AROMATIC AMINO ACID EXPORTER YDDG"/>
    <property type="match status" value="1"/>
</dbReference>
<keyword evidence="2" id="KW-1003">Cell membrane</keyword>
<gene>
    <name evidence="8" type="ORF">HNP25_002569</name>
</gene>
<evidence type="ECO:0000313" key="8">
    <source>
        <dbReference type="EMBL" id="MBB6003910.1"/>
    </source>
</evidence>
<evidence type="ECO:0000256" key="4">
    <source>
        <dbReference type="ARBA" id="ARBA00022989"/>
    </source>
</evidence>
<reference evidence="8 9" key="1">
    <citation type="submission" date="2020-08" db="EMBL/GenBank/DDBJ databases">
        <title>Functional genomics of gut bacteria from endangered species of beetles.</title>
        <authorList>
            <person name="Carlos-Shanley C."/>
        </authorList>
    </citation>
    <scope>NUCLEOTIDE SEQUENCE [LARGE SCALE GENOMIC DNA]</scope>
    <source>
        <strain evidence="8 9">S00070</strain>
    </source>
</reference>
<dbReference type="PANTHER" id="PTHR42920">
    <property type="entry name" value="OS03G0707200 PROTEIN-RELATED"/>
    <property type="match status" value="1"/>
</dbReference>
<feature type="transmembrane region" description="Helical" evidence="6">
    <location>
        <begin position="111"/>
        <end position="128"/>
    </location>
</feature>
<dbReference type="Gene3D" id="1.10.3730.20">
    <property type="match status" value="1"/>
</dbReference>
<sequence>MEYSSYVINNILKTQNSEIPLKAYLYLLLGVFCIAWSAIFVKMADAPALTSGFYRYFFCFVVLLPIWVFKGIKVPDGKTLLLIVFAGFLFVADMSLWNLSILRTSASVSTLLANNASVFVGLGTLIFFKQKLPKIYWIGLSVAMVGVFLVAGKDILQNSGVGFGHLMAISAAVFYAGYMLITQRIRGKVDTVNFMAWSLLACLFFSILTCWQQDLEMIHFNQKTWIAFIGSGVICHLAGWLCINYALGFIPAAIVSPTLLIQPVLTAIISFFLLNEILRTEQLIGGMIVLFGIYLVNKRS</sequence>
<feature type="transmembrane region" description="Helical" evidence="6">
    <location>
        <begin position="135"/>
        <end position="151"/>
    </location>
</feature>
<evidence type="ECO:0000256" key="2">
    <source>
        <dbReference type="ARBA" id="ARBA00022475"/>
    </source>
</evidence>
<feature type="transmembrane region" description="Helical" evidence="6">
    <location>
        <begin position="53"/>
        <end position="72"/>
    </location>
</feature>
<dbReference type="InterPro" id="IPR051258">
    <property type="entry name" value="Diverse_Substrate_Transporter"/>
</dbReference>
<evidence type="ECO:0000256" key="5">
    <source>
        <dbReference type="ARBA" id="ARBA00023136"/>
    </source>
</evidence>
<dbReference type="Pfam" id="PF00892">
    <property type="entry name" value="EamA"/>
    <property type="match status" value="2"/>
</dbReference>
<keyword evidence="3 6" id="KW-0812">Transmembrane</keyword>
<dbReference type="InterPro" id="IPR037185">
    <property type="entry name" value="EmrE-like"/>
</dbReference>
<name>A0A841EUD7_9BACT</name>
<dbReference type="AlphaFoldDB" id="A0A841EUD7"/>
<keyword evidence="5 6" id="KW-0472">Membrane</keyword>
<evidence type="ECO:0000259" key="7">
    <source>
        <dbReference type="Pfam" id="PF00892"/>
    </source>
</evidence>
<feature type="transmembrane region" description="Helical" evidence="6">
    <location>
        <begin position="79"/>
        <end position="99"/>
    </location>
</feature>
<evidence type="ECO:0000313" key="9">
    <source>
        <dbReference type="Proteomes" id="UP000524404"/>
    </source>
</evidence>
<proteinExistence type="predicted"/>
<feature type="domain" description="EamA" evidence="7">
    <location>
        <begin position="22"/>
        <end position="150"/>
    </location>
</feature>
<keyword evidence="9" id="KW-1185">Reference proteome</keyword>
<organism evidence="8 9">
    <name type="scientific">Arcicella rosea</name>
    <dbReference type="NCBI Taxonomy" id="502909"/>
    <lineage>
        <taxon>Bacteria</taxon>
        <taxon>Pseudomonadati</taxon>
        <taxon>Bacteroidota</taxon>
        <taxon>Cytophagia</taxon>
        <taxon>Cytophagales</taxon>
        <taxon>Flectobacillaceae</taxon>
        <taxon>Arcicella</taxon>
    </lineage>
</organism>
<feature type="transmembrane region" description="Helical" evidence="6">
    <location>
        <begin position="194"/>
        <end position="213"/>
    </location>
</feature>
<dbReference type="Proteomes" id="UP000524404">
    <property type="component" value="Unassembled WGS sequence"/>
</dbReference>
<feature type="transmembrane region" description="Helical" evidence="6">
    <location>
        <begin position="254"/>
        <end position="274"/>
    </location>
</feature>
<protein>
    <submittedName>
        <fullName evidence="8">Drug/metabolite transporter (DMT)-like permease</fullName>
    </submittedName>
</protein>
<comment type="caution">
    <text evidence="8">The sequence shown here is derived from an EMBL/GenBank/DDBJ whole genome shotgun (WGS) entry which is preliminary data.</text>
</comment>
<accession>A0A841EUD7</accession>
<feature type="transmembrane region" description="Helical" evidence="6">
    <location>
        <begin position="163"/>
        <end position="182"/>
    </location>
</feature>
<comment type="subcellular location">
    <subcellularLocation>
        <location evidence="1">Cell membrane</location>
        <topology evidence="1">Multi-pass membrane protein</topology>
    </subcellularLocation>
</comment>
<keyword evidence="4 6" id="KW-1133">Transmembrane helix</keyword>
<dbReference type="SUPFAM" id="SSF103481">
    <property type="entry name" value="Multidrug resistance efflux transporter EmrE"/>
    <property type="match status" value="2"/>
</dbReference>
<feature type="domain" description="EamA" evidence="7">
    <location>
        <begin position="163"/>
        <end position="297"/>
    </location>
</feature>